<evidence type="ECO:0000256" key="2">
    <source>
        <dbReference type="ARBA" id="ARBA00022801"/>
    </source>
</evidence>
<keyword evidence="5" id="KW-0812">Transmembrane</keyword>
<gene>
    <name evidence="7" type="ORF">CGC21_24130</name>
    <name evidence="6" type="ORF">LdCL_060014500</name>
</gene>
<dbReference type="InterPro" id="IPR023476">
    <property type="entry name" value="Pep_tRNA_hydro_II_dom_sf"/>
</dbReference>
<dbReference type="EC" id="3.1.1.29" evidence="1"/>
<dbReference type="GO" id="GO:0005829">
    <property type="term" value="C:cytosol"/>
    <property type="evidence" value="ECO:0007669"/>
    <property type="project" value="TreeGrafter"/>
</dbReference>
<evidence type="ECO:0000256" key="1">
    <source>
        <dbReference type="ARBA" id="ARBA00013260"/>
    </source>
</evidence>
<dbReference type="InterPro" id="IPR002833">
    <property type="entry name" value="PTH2"/>
</dbReference>
<dbReference type="Gene3D" id="3.40.1490.10">
    <property type="entry name" value="Bit1"/>
    <property type="match status" value="1"/>
</dbReference>
<dbReference type="SUPFAM" id="SSF102462">
    <property type="entry name" value="Peptidyl-tRNA hydrolase II"/>
    <property type="match status" value="1"/>
</dbReference>
<evidence type="ECO:0000313" key="9">
    <source>
        <dbReference type="Proteomes" id="UP000318447"/>
    </source>
</evidence>
<reference evidence="9" key="2">
    <citation type="submission" date="2019-02" db="EMBL/GenBank/DDBJ databases">
        <title>FDA dAtabase for Regulatory Grade micrObial Sequences (FDA-ARGOS): Supporting development and validation of Infectious Disease Dx tests.</title>
        <authorList>
            <person name="Duncan R."/>
            <person name="Fisher C."/>
            <person name="Tallon L."/>
            <person name="Sadzewicz L."/>
            <person name="Sengamalay N."/>
            <person name="Ott S."/>
            <person name="Godinez A."/>
            <person name="Nagaraj S."/>
            <person name="Vavikolanu K."/>
            <person name="Nadendla S."/>
            <person name="Aluvathingal J."/>
            <person name="Sichtig H."/>
        </authorList>
    </citation>
    <scope>NUCLEOTIDE SEQUENCE [LARGE SCALE GENOMIC DNA]</scope>
    <source>
        <strain evidence="9">FDAARGOS_361</strain>
    </source>
</reference>
<keyword evidence="5" id="KW-0472">Membrane</keyword>
<dbReference type="PANTHER" id="PTHR12649:SF11">
    <property type="entry name" value="PEPTIDYL-TRNA HYDROLASE 2, MITOCHONDRIAL"/>
    <property type="match status" value="1"/>
</dbReference>
<feature type="transmembrane region" description="Helical" evidence="5">
    <location>
        <begin position="42"/>
        <end position="65"/>
    </location>
</feature>
<dbReference type="Proteomes" id="UP000318447">
    <property type="component" value="Unassembled WGS sequence"/>
</dbReference>
<protein>
    <recommendedName>
        <fullName evidence="1">peptidyl-tRNA hydrolase</fullName>
        <ecNumber evidence="1">3.1.1.29</ecNumber>
    </recommendedName>
</protein>
<reference evidence="6 8" key="1">
    <citation type="journal article" date="2018" name="Sci. Rep.">
        <title>A complete Leishmania donovani reference genome identifies novel genetic variations associated with virulence.</title>
        <authorList>
            <person name="Lypaczewski P."/>
            <person name="Hoshizaki J."/>
            <person name="Zhang W.-W."/>
            <person name="McCall L.-I."/>
            <person name="Torcivia-Rodriguez J."/>
            <person name="Simonyan V."/>
            <person name="Kaur A."/>
            <person name="Dewar K."/>
            <person name="Matlashewski G."/>
        </authorList>
    </citation>
    <scope>NUCLEOTIDE SEQUENCE [LARGE SCALE GENOMIC DNA]</scope>
    <source>
        <strain evidence="6 8">LdCL</strain>
    </source>
</reference>
<dbReference type="FunFam" id="3.40.1490.10:FF:000003">
    <property type="entry name" value="Peptidyl-tRNA hydrolase"/>
    <property type="match status" value="1"/>
</dbReference>
<dbReference type="GO" id="GO:0004045">
    <property type="term" value="F:peptidyl-tRNA hydrolase activity"/>
    <property type="evidence" value="ECO:0007669"/>
    <property type="project" value="UniProtKB-EC"/>
</dbReference>
<dbReference type="VEuPathDB" id="TriTrypDB:LdCL_060014500"/>
<dbReference type="PANTHER" id="PTHR12649">
    <property type="entry name" value="PEPTIDYL-TRNA HYDROLASE 2"/>
    <property type="match status" value="1"/>
</dbReference>
<dbReference type="VEuPathDB" id="TriTrypDB:LdBPK_060940.1"/>
<keyword evidence="5" id="KW-1133">Transmembrane helix</keyword>
<dbReference type="AlphaFoldDB" id="A0A3S7WPI5"/>
<dbReference type="EMBL" id="RHLC01000039">
    <property type="protein sequence ID" value="TPP54819.1"/>
    <property type="molecule type" value="Genomic_DNA"/>
</dbReference>
<evidence type="ECO:0000256" key="5">
    <source>
        <dbReference type="SAM" id="Phobius"/>
    </source>
</evidence>
<dbReference type="VEuPathDB" id="TriTrypDB:LDHU3_06.1080"/>
<proteinExistence type="inferred from homology"/>
<organism evidence="6 8">
    <name type="scientific">Leishmania donovani</name>
    <dbReference type="NCBI Taxonomy" id="5661"/>
    <lineage>
        <taxon>Eukaryota</taxon>
        <taxon>Discoba</taxon>
        <taxon>Euglenozoa</taxon>
        <taxon>Kinetoplastea</taxon>
        <taxon>Metakinetoplastina</taxon>
        <taxon>Trypanosomatida</taxon>
        <taxon>Trypanosomatidae</taxon>
        <taxon>Leishmaniinae</taxon>
        <taxon>Leishmania</taxon>
    </lineage>
</organism>
<keyword evidence="2 6" id="KW-0378">Hydrolase</keyword>
<evidence type="ECO:0000256" key="3">
    <source>
        <dbReference type="ARBA" id="ARBA00038050"/>
    </source>
</evidence>
<sequence length="221" mass="23432">MDYEAAVARLSSPTLFAILHAAFGGASEHEAAVSAEAVRKPFWAGFSVGFALTFAAALVAMKGFLASLFRRPLEKCRPLRSLVATGEPVKMALVVRKDLKMSNGKIAAQCAHAAVAIVEEILAFKSTTTTSPRSALNPASALWVQWYDAWNASGSSKVALQCPDEAAMMALAKHARQMNLPHYVIRDAGRTQVAPGSKTVVAVGPGPKSLVDEVTGQLKLL</sequence>
<evidence type="ECO:0000313" key="6">
    <source>
        <dbReference type="EMBL" id="AYU76124.1"/>
    </source>
</evidence>
<name>A0A3S7WPI5_LEIDO</name>
<dbReference type="NCBIfam" id="TIGR00283">
    <property type="entry name" value="arch_pth2"/>
    <property type="match status" value="1"/>
</dbReference>
<keyword evidence="8" id="KW-1185">Reference proteome</keyword>
<dbReference type="OrthoDB" id="1733656at2759"/>
<dbReference type="Proteomes" id="UP000274082">
    <property type="component" value="Chromosome 6"/>
</dbReference>
<dbReference type="EMBL" id="CP029505">
    <property type="protein sequence ID" value="AYU76124.1"/>
    <property type="molecule type" value="Genomic_DNA"/>
</dbReference>
<evidence type="ECO:0000256" key="4">
    <source>
        <dbReference type="ARBA" id="ARBA00048707"/>
    </source>
</evidence>
<comment type="similarity">
    <text evidence="3">Belongs to the PTH2 family.</text>
</comment>
<comment type="catalytic activity">
    <reaction evidence="4">
        <text>an N-acyl-L-alpha-aminoacyl-tRNA + H2O = an N-acyl-L-amino acid + a tRNA + H(+)</text>
        <dbReference type="Rhea" id="RHEA:54448"/>
        <dbReference type="Rhea" id="RHEA-COMP:10123"/>
        <dbReference type="Rhea" id="RHEA-COMP:13883"/>
        <dbReference type="ChEBI" id="CHEBI:15377"/>
        <dbReference type="ChEBI" id="CHEBI:15378"/>
        <dbReference type="ChEBI" id="CHEBI:59874"/>
        <dbReference type="ChEBI" id="CHEBI:78442"/>
        <dbReference type="ChEBI" id="CHEBI:138191"/>
        <dbReference type="EC" id="3.1.1.29"/>
    </reaction>
</comment>
<dbReference type="Pfam" id="PF01981">
    <property type="entry name" value="PTH2"/>
    <property type="match status" value="1"/>
</dbReference>
<evidence type="ECO:0000313" key="8">
    <source>
        <dbReference type="Proteomes" id="UP000274082"/>
    </source>
</evidence>
<reference evidence="7" key="3">
    <citation type="submission" date="2019-02" db="EMBL/GenBank/DDBJ databases">
        <title>FDA dAtabase for Regulatory Grade micrObial Sequences (FDA-ARGOS): Supporting development and validation of Infectious Disease Dx tests.</title>
        <authorList>
            <person name="Duncan R."/>
            <person name="Fisher C."/>
            <person name="Tallon L.J."/>
            <person name="Sadzewicz L."/>
            <person name="Sengamalay N."/>
            <person name="Ott S."/>
            <person name="Godinez A."/>
            <person name="Nagaraj S."/>
            <person name="Nadendla S."/>
            <person name="Sichtig H."/>
        </authorList>
    </citation>
    <scope>NUCLEOTIDE SEQUENCE</scope>
    <source>
        <strain evidence="7">FDAARGOS_361</strain>
    </source>
</reference>
<evidence type="ECO:0000313" key="7">
    <source>
        <dbReference type="EMBL" id="TPP54819.1"/>
    </source>
</evidence>
<accession>A0A3S7WPI5</accession>